<evidence type="ECO:0000256" key="2">
    <source>
        <dbReference type="ARBA" id="ARBA00022969"/>
    </source>
</evidence>
<feature type="region of interest" description="Disordered" evidence="6">
    <location>
        <begin position="222"/>
        <end position="359"/>
    </location>
</feature>
<dbReference type="PROSITE" id="PS51821">
    <property type="entry name" value="VELVET"/>
    <property type="match status" value="1"/>
</dbReference>
<evidence type="ECO:0000313" key="9">
    <source>
        <dbReference type="Proteomes" id="UP000019487"/>
    </source>
</evidence>
<accession>W9CU22</accession>
<protein>
    <recommendedName>
        <fullName evidence="7">Velvet domain-containing protein</fullName>
    </recommendedName>
</protein>
<sequence>MNTQPLHDFAQAQSLQIPGLQRYAPQNFAMFSKFSLIKPITDVSYLSQDCKLVIRQQPRYARVNMGKEKDRRAVDPPPVVQLIITHQVDPYERYIINPHFFMMSRLTSVTDMQTGTHHGALLAGTTVSSCHRLKDPETDDWGAYFVFGDLSAKIEGIFILQFDLFENRDDEVVWMGSISSDQFTVYSSKSFPGMMESTSMTKKFQEQGLKLRVRKEPRALLRKRGPAFDDYEPKKYRTRVQEPEDEPESPEASRRSEEQQQALDQAARMQHRYSGYSQEFSSPDERQLKRVRTDTCPSQSKSPNFDQQTPAESLQWQRGYANVQQQQQQSSFAGHQIPSQHPLQSYNDYNSSNYAHSPQEMTTPVRDQFFSNQLSNTHINDSPQPRSLQFEMSNQRPSPTYYHPQSQASLHSIVPILSEPNPMSHRQTSSYHNMGYPPRSQISHGGLTGMLPPSNLGRNPAAPGFSGYRRDTPYDTLPGHGIGIGQFPEQNSFAVPIRDPYEGRSSAQIVTTSQPGYYQ</sequence>
<gene>
    <name evidence="8" type="ORF">SBOR_0231</name>
</gene>
<comment type="subcellular location">
    <subcellularLocation>
        <location evidence="1">Nucleus</location>
    </subcellularLocation>
</comment>
<dbReference type="GO" id="GO:0005634">
    <property type="term" value="C:nucleus"/>
    <property type="evidence" value="ECO:0007669"/>
    <property type="project" value="UniProtKB-SubCell"/>
</dbReference>
<dbReference type="GO" id="GO:0030435">
    <property type="term" value="P:sporulation resulting in formation of a cellular spore"/>
    <property type="evidence" value="ECO:0007669"/>
    <property type="project" value="UniProtKB-KW"/>
</dbReference>
<evidence type="ECO:0000259" key="7">
    <source>
        <dbReference type="PROSITE" id="PS51821"/>
    </source>
</evidence>
<evidence type="ECO:0000256" key="1">
    <source>
        <dbReference type="ARBA" id="ARBA00004123"/>
    </source>
</evidence>
<reference evidence="8 9" key="1">
    <citation type="journal article" date="2014" name="Genome Announc.">
        <title>Draft genome sequence of Sclerotinia borealis, a psychrophilic plant pathogenic fungus.</title>
        <authorList>
            <person name="Mardanov A.V."/>
            <person name="Beletsky A.V."/>
            <person name="Kadnikov V.V."/>
            <person name="Ignatov A.N."/>
            <person name="Ravin N.V."/>
        </authorList>
    </citation>
    <scope>NUCLEOTIDE SEQUENCE [LARGE SCALE GENOMIC DNA]</scope>
    <source>
        <strain evidence="9">F-4157</strain>
    </source>
</reference>
<feature type="compositionally biased region" description="Basic and acidic residues" evidence="6">
    <location>
        <begin position="231"/>
        <end position="242"/>
    </location>
</feature>
<keyword evidence="4" id="KW-0804">Transcription</keyword>
<proteinExistence type="predicted"/>
<dbReference type="STRING" id="1432307.W9CU22"/>
<evidence type="ECO:0000313" key="8">
    <source>
        <dbReference type="EMBL" id="ESZ99361.1"/>
    </source>
</evidence>
<evidence type="ECO:0000256" key="4">
    <source>
        <dbReference type="ARBA" id="ARBA00023163"/>
    </source>
</evidence>
<keyword evidence="3" id="KW-0805">Transcription regulation</keyword>
<dbReference type="Proteomes" id="UP000019487">
    <property type="component" value="Unassembled WGS sequence"/>
</dbReference>
<organism evidence="8 9">
    <name type="scientific">Sclerotinia borealis (strain F-4128)</name>
    <dbReference type="NCBI Taxonomy" id="1432307"/>
    <lineage>
        <taxon>Eukaryota</taxon>
        <taxon>Fungi</taxon>
        <taxon>Dikarya</taxon>
        <taxon>Ascomycota</taxon>
        <taxon>Pezizomycotina</taxon>
        <taxon>Leotiomycetes</taxon>
        <taxon>Helotiales</taxon>
        <taxon>Sclerotiniaceae</taxon>
        <taxon>Sclerotinia</taxon>
    </lineage>
</organism>
<dbReference type="EMBL" id="AYSA01000007">
    <property type="protein sequence ID" value="ESZ99361.1"/>
    <property type="molecule type" value="Genomic_DNA"/>
</dbReference>
<keyword evidence="2" id="KW-0749">Sporulation</keyword>
<feature type="domain" description="Velvet" evidence="7">
    <location>
        <begin position="43"/>
        <end position="214"/>
    </location>
</feature>
<feature type="compositionally biased region" description="Polar residues" evidence="6">
    <location>
        <begin position="295"/>
        <end position="316"/>
    </location>
</feature>
<dbReference type="HOGENOM" id="CLU_524925_0_0_1"/>
<evidence type="ECO:0000256" key="5">
    <source>
        <dbReference type="ARBA" id="ARBA00023242"/>
    </source>
</evidence>
<dbReference type="AlphaFoldDB" id="W9CU22"/>
<dbReference type="Gene3D" id="2.60.40.3960">
    <property type="entry name" value="Velvet domain"/>
    <property type="match status" value="1"/>
</dbReference>
<dbReference type="PANTHER" id="PTHR33572:SF18">
    <property type="entry name" value="SPORE DEVELOPMENT REGULATOR VOSA"/>
    <property type="match status" value="1"/>
</dbReference>
<name>W9CU22_SCLBF</name>
<dbReference type="PANTHER" id="PTHR33572">
    <property type="entry name" value="SPORE DEVELOPMENT REGULATOR VOSA"/>
    <property type="match status" value="1"/>
</dbReference>
<keyword evidence="9" id="KW-1185">Reference proteome</keyword>
<keyword evidence="5" id="KW-0539">Nucleus</keyword>
<comment type="caution">
    <text evidence="8">The sequence shown here is derived from an EMBL/GenBank/DDBJ whole genome shotgun (WGS) entry which is preliminary data.</text>
</comment>
<dbReference type="OrthoDB" id="5599552at2759"/>
<evidence type="ECO:0000256" key="6">
    <source>
        <dbReference type="SAM" id="MobiDB-lite"/>
    </source>
</evidence>
<dbReference type="InterPro" id="IPR038491">
    <property type="entry name" value="Velvet_dom_sf"/>
</dbReference>
<feature type="compositionally biased region" description="Polar residues" evidence="6">
    <location>
        <begin position="330"/>
        <end position="359"/>
    </location>
</feature>
<dbReference type="InterPro" id="IPR021740">
    <property type="entry name" value="Velvet"/>
</dbReference>
<feature type="compositionally biased region" description="Basic and acidic residues" evidence="6">
    <location>
        <begin position="283"/>
        <end position="293"/>
    </location>
</feature>
<evidence type="ECO:0000256" key="3">
    <source>
        <dbReference type="ARBA" id="ARBA00023015"/>
    </source>
</evidence>
<feature type="region of interest" description="Disordered" evidence="6">
    <location>
        <begin position="375"/>
        <end position="404"/>
    </location>
</feature>
<dbReference type="Pfam" id="PF11754">
    <property type="entry name" value="Velvet"/>
    <property type="match status" value="2"/>
</dbReference>
<dbReference type="InterPro" id="IPR037525">
    <property type="entry name" value="Velvet_dom"/>
</dbReference>